<keyword evidence="3" id="KW-0805">Transcription regulation</keyword>
<dbReference type="Proteomes" id="UP001144297">
    <property type="component" value="Unassembled WGS sequence"/>
</dbReference>
<dbReference type="SUPFAM" id="SSF52540">
    <property type="entry name" value="P-loop containing nucleoside triphosphate hydrolases"/>
    <property type="match status" value="1"/>
</dbReference>
<dbReference type="PROSITE" id="PS50045">
    <property type="entry name" value="SIGMA54_INTERACT_4"/>
    <property type="match status" value="1"/>
</dbReference>
<organism evidence="6 7">
    <name type="scientific">Thermodesulfovibrio yellowstonii</name>
    <dbReference type="NCBI Taxonomy" id="28262"/>
    <lineage>
        <taxon>Bacteria</taxon>
        <taxon>Pseudomonadati</taxon>
        <taxon>Nitrospirota</taxon>
        <taxon>Thermodesulfovibrionia</taxon>
        <taxon>Thermodesulfovibrionales</taxon>
        <taxon>Thermodesulfovibrionaceae</taxon>
        <taxon>Thermodesulfovibrio</taxon>
    </lineage>
</organism>
<evidence type="ECO:0000313" key="6">
    <source>
        <dbReference type="EMBL" id="GLI53818.1"/>
    </source>
</evidence>
<dbReference type="GO" id="GO:0006355">
    <property type="term" value="P:regulation of DNA-templated transcription"/>
    <property type="evidence" value="ECO:0007669"/>
    <property type="project" value="InterPro"/>
</dbReference>
<comment type="caution">
    <text evidence="6">The sequence shown here is derived from an EMBL/GenBank/DDBJ whole genome shotgun (WGS) entry which is preliminary data.</text>
</comment>
<dbReference type="Gene3D" id="1.10.8.60">
    <property type="match status" value="1"/>
</dbReference>
<dbReference type="GO" id="GO:0005524">
    <property type="term" value="F:ATP binding"/>
    <property type="evidence" value="ECO:0007669"/>
    <property type="project" value="UniProtKB-KW"/>
</dbReference>
<keyword evidence="2" id="KW-0067">ATP-binding</keyword>
<dbReference type="InterPro" id="IPR002197">
    <property type="entry name" value="HTH_Fis"/>
</dbReference>
<accession>A0A9W6GGY3</accession>
<dbReference type="Pfam" id="PF25601">
    <property type="entry name" value="AAA_lid_14"/>
    <property type="match status" value="1"/>
</dbReference>
<sequence length="300" mass="34952">MKLGVLEIKHSNFPIYLAKVYKSPPMRQILEDIKKLSFENEIFFLYGEKGTEKDYVVKIILGYLNQPDVMAIPEDLNKKMSSFKQKNIVYIIKNLENIDTAFLFNPEKCFKCAIFISDCDYEQLYKNGIITFELYEALLNSKKLYIPPLRERKQDIIPLANFFLQEISEFLKLPKKELSKDAQDALLDYSWTENAYQLKQCLAKAFLLTRHQRLTSKDLFGEYNDQFSIRNFLELKLGNLLKEFANIGNSNLYETVVQEVEKALFILAINETGGNQVKAAKILGINRNTLNKKLKYYSLI</sequence>
<dbReference type="PANTHER" id="PTHR32071">
    <property type="entry name" value="TRANSCRIPTIONAL REGULATORY PROTEIN"/>
    <property type="match status" value="1"/>
</dbReference>
<dbReference type="Pfam" id="PF02954">
    <property type="entry name" value="HTH_8"/>
    <property type="match status" value="1"/>
</dbReference>
<evidence type="ECO:0000256" key="4">
    <source>
        <dbReference type="ARBA" id="ARBA00023163"/>
    </source>
</evidence>
<dbReference type="InterPro" id="IPR009057">
    <property type="entry name" value="Homeodomain-like_sf"/>
</dbReference>
<keyword evidence="1" id="KW-0547">Nucleotide-binding</keyword>
<evidence type="ECO:0000256" key="2">
    <source>
        <dbReference type="ARBA" id="ARBA00022840"/>
    </source>
</evidence>
<keyword evidence="7" id="KW-1185">Reference proteome</keyword>
<proteinExistence type="predicted"/>
<name>A0A9W6GGY3_9BACT</name>
<gene>
    <name evidence="6" type="ORF">TISLANDTSLP1_15110</name>
</gene>
<feature type="domain" description="Sigma-54 factor interaction" evidence="5">
    <location>
        <begin position="114"/>
        <end position="207"/>
    </location>
</feature>
<evidence type="ECO:0000256" key="3">
    <source>
        <dbReference type="ARBA" id="ARBA00023015"/>
    </source>
</evidence>
<protein>
    <submittedName>
        <fullName evidence="6">Transcriptional regulator</fullName>
    </submittedName>
</protein>
<dbReference type="Gene3D" id="1.10.10.60">
    <property type="entry name" value="Homeodomain-like"/>
    <property type="match status" value="1"/>
</dbReference>
<dbReference type="SUPFAM" id="SSF46689">
    <property type="entry name" value="Homeodomain-like"/>
    <property type="match status" value="1"/>
</dbReference>
<keyword evidence="4" id="KW-0804">Transcription</keyword>
<dbReference type="GO" id="GO:0043565">
    <property type="term" value="F:sequence-specific DNA binding"/>
    <property type="evidence" value="ECO:0007669"/>
    <property type="project" value="InterPro"/>
</dbReference>
<dbReference type="PANTHER" id="PTHR32071:SF119">
    <property type="entry name" value="SIGMA L-DEPENDENT TRANSCRIPTIONAL REGULATOR YPLP-RELATED"/>
    <property type="match status" value="1"/>
</dbReference>
<dbReference type="PRINTS" id="PR01590">
    <property type="entry name" value="HTHFIS"/>
</dbReference>
<evidence type="ECO:0000259" key="5">
    <source>
        <dbReference type="PROSITE" id="PS50045"/>
    </source>
</evidence>
<dbReference type="InterPro" id="IPR002078">
    <property type="entry name" value="Sigma_54_int"/>
</dbReference>
<evidence type="ECO:0000256" key="1">
    <source>
        <dbReference type="ARBA" id="ARBA00022741"/>
    </source>
</evidence>
<reference evidence="6" key="1">
    <citation type="submission" date="2022-12" db="EMBL/GenBank/DDBJ databases">
        <title>Reference genome sequencing for broad-spectrum identification of bacterial and archaeal isolates by mass spectrometry.</title>
        <authorList>
            <person name="Sekiguchi Y."/>
            <person name="Tourlousse D.M."/>
        </authorList>
    </citation>
    <scope>NUCLEOTIDE SEQUENCE</scope>
    <source>
        <strain evidence="6">TSL-P1</strain>
    </source>
</reference>
<dbReference type="AlphaFoldDB" id="A0A9W6GGY3"/>
<dbReference type="InterPro" id="IPR058031">
    <property type="entry name" value="AAA_lid_NorR"/>
</dbReference>
<dbReference type="InterPro" id="IPR027417">
    <property type="entry name" value="P-loop_NTPase"/>
</dbReference>
<evidence type="ECO:0000313" key="7">
    <source>
        <dbReference type="Proteomes" id="UP001144297"/>
    </source>
</evidence>
<dbReference type="EMBL" id="BSDX01000001">
    <property type="protein sequence ID" value="GLI53818.1"/>
    <property type="molecule type" value="Genomic_DNA"/>
</dbReference>